<feature type="transmembrane region" description="Helical" evidence="2">
    <location>
        <begin position="661"/>
        <end position="685"/>
    </location>
</feature>
<name>A0A518BJH5_9BACT</name>
<dbReference type="AlphaFoldDB" id="A0A518BJH5"/>
<feature type="region of interest" description="Disordered" evidence="1">
    <location>
        <begin position="164"/>
        <end position="196"/>
    </location>
</feature>
<dbReference type="Pfam" id="PF07693">
    <property type="entry name" value="KAP_NTPase"/>
    <property type="match status" value="2"/>
</dbReference>
<dbReference type="InterPro" id="IPR019734">
    <property type="entry name" value="TPR_rpt"/>
</dbReference>
<feature type="domain" description="KAP NTPase" evidence="3">
    <location>
        <begin position="729"/>
        <end position="787"/>
    </location>
</feature>
<feature type="region of interest" description="Disordered" evidence="1">
    <location>
        <begin position="840"/>
        <end position="906"/>
    </location>
</feature>
<proteinExistence type="predicted"/>
<dbReference type="EMBL" id="CP036287">
    <property type="protein sequence ID" value="QDU67130.1"/>
    <property type="molecule type" value="Genomic_DNA"/>
</dbReference>
<dbReference type="Gene3D" id="1.25.40.10">
    <property type="entry name" value="Tetratricopeptide repeat domain"/>
    <property type="match status" value="1"/>
</dbReference>
<evidence type="ECO:0000256" key="2">
    <source>
        <dbReference type="SAM" id="Phobius"/>
    </source>
</evidence>
<evidence type="ECO:0000313" key="5">
    <source>
        <dbReference type="Proteomes" id="UP000316921"/>
    </source>
</evidence>
<reference evidence="4 5" key="1">
    <citation type="submission" date="2019-02" db="EMBL/GenBank/DDBJ databases">
        <title>Deep-cultivation of Planctomycetes and their phenomic and genomic characterization uncovers novel biology.</title>
        <authorList>
            <person name="Wiegand S."/>
            <person name="Jogler M."/>
            <person name="Boedeker C."/>
            <person name="Pinto D."/>
            <person name="Vollmers J."/>
            <person name="Rivas-Marin E."/>
            <person name="Kohn T."/>
            <person name="Peeters S.H."/>
            <person name="Heuer A."/>
            <person name="Rast P."/>
            <person name="Oberbeckmann S."/>
            <person name="Bunk B."/>
            <person name="Jeske O."/>
            <person name="Meyerdierks A."/>
            <person name="Storesund J.E."/>
            <person name="Kallscheuer N."/>
            <person name="Luecker S."/>
            <person name="Lage O.M."/>
            <person name="Pohl T."/>
            <person name="Merkel B.J."/>
            <person name="Hornburger P."/>
            <person name="Mueller R.-W."/>
            <person name="Bruemmer F."/>
            <person name="Labrenz M."/>
            <person name="Spormann A.M."/>
            <person name="Op den Camp H."/>
            <person name="Overmann J."/>
            <person name="Amann R."/>
            <person name="Jetten M.S.M."/>
            <person name="Mascher T."/>
            <person name="Medema M.H."/>
            <person name="Devos D.P."/>
            <person name="Kaster A.-K."/>
            <person name="Ovreas L."/>
            <person name="Rohde M."/>
            <person name="Galperin M.Y."/>
            <person name="Jogler C."/>
        </authorList>
    </citation>
    <scope>NUCLEOTIDE SEQUENCE [LARGE SCALE GENOMIC DNA]</scope>
    <source>
        <strain evidence="4 5">Pla133</strain>
    </source>
</reference>
<feature type="transmembrane region" description="Helical" evidence="2">
    <location>
        <begin position="697"/>
        <end position="717"/>
    </location>
</feature>
<feature type="compositionally biased region" description="Basic and acidic residues" evidence="1">
    <location>
        <begin position="164"/>
        <end position="177"/>
    </location>
</feature>
<feature type="compositionally biased region" description="Polar residues" evidence="1">
    <location>
        <begin position="853"/>
        <end position="862"/>
    </location>
</feature>
<feature type="domain" description="KAP NTPase" evidence="3">
    <location>
        <begin position="466"/>
        <end position="535"/>
    </location>
</feature>
<evidence type="ECO:0000313" key="4">
    <source>
        <dbReference type="EMBL" id="QDU67130.1"/>
    </source>
</evidence>
<gene>
    <name evidence="4" type="ORF">Pla133_22080</name>
</gene>
<feature type="compositionally biased region" description="Acidic residues" evidence="1">
    <location>
        <begin position="863"/>
        <end position="874"/>
    </location>
</feature>
<dbReference type="SUPFAM" id="SSF48452">
    <property type="entry name" value="TPR-like"/>
    <property type="match status" value="1"/>
</dbReference>
<keyword evidence="2" id="KW-1133">Transmembrane helix</keyword>
<accession>A0A518BJH5</accession>
<keyword evidence="5" id="KW-1185">Reference proteome</keyword>
<dbReference type="InterPro" id="IPR011990">
    <property type="entry name" value="TPR-like_helical_dom_sf"/>
</dbReference>
<dbReference type="Proteomes" id="UP000316921">
    <property type="component" value="Chromosome"/>
</dbReference>
<dbReference type="KEGG" id="pbap:Pla133_22080"/>
<sequence length="1018" mass="110536">MPEANLPPPENLDRTCLVLIPSGKHSFIQNDAVIDLDELVEVVVKPAVERATRRDSAGLDIYRPAHVSLRSRDQKIEMIDFWPAVLEAPIAVVDLHWTPRLLLDKAIEDRQARGLSTVVLRPHSVEVPARRPMTRNVAYDLGSTDSMERSSDALARTMRDVLAKARRNGDAEPHRSETPTPTMTESPRSESPSPKEAAELLEIARQAKANGRWIDAVTSLRQAVEIDESSAPAWRELGIALNKLDGRKDPRAGERELRRAIKIDAQDFDALASLGGLLYRAGEEEQAFDCYLTAAIGSKGDPYPVLMAVKLQARASGKLELEVLSDLLDEAEEHRSEQAFADPPEDTPWCFFDLAEIALYRGRPDEALQMARKGLTLSTADWMPATFARALRTLPPGLGIEGLNEVLNLAERRAVDLGAEVSDSGAITPSAADERAPELVQVLASRLPAWFRANATPEEACLHAREYAQALARFFAGAQDELCFGLLGHWGRGKTFLMDLVCKRLERENWATVQFSAWKYPSTPGLWVNLYETVRGRAVDGSTARSLGLALRTALIKNGTAPLVWSLLLVLLVLVPLQDGGSAALDVLAGAGGLLAGLNLLAAMTSRAGLLRKRFLAVARHEAHLGLQAVLGNDLEALIRAWTPTARDGPDDQNETTAAFAAWRGALLVSVATVVGAVVTCAVTTRVLGADPWTGRIAVLALGTGACVAWLIAYWFWIAAAHGGPHPDRVILVVDDLDRCEPKAMLEIAESLKLFLEQPRLKGRLFVVMLVDEVAFGRAILAKYETLRASNEQAKSTAFEGLDDLDVLQENLEKIFVAYLRLGPISPDELDEVAAGILGPEEVEEPVARPTESAESTPSEGGSDQDADDVDDFEAATGNVDEESRATPPAMLELRGSDGSGYPPLQEHVVEPPEPAAPLEPSAVFTAEERRAIRSAARGLGHEEGPSRSGPRSVRCFVARYQLAREILRSLGKDRSPDLLAKAVLGRRALEGVDDSILIAIAEQVGAVYERPVSSVAK</sequence>
<protein>
    <submittedName>
        <fullName evidence="4">KAP family P-loop domain protein</fullName>
    </submittedName>
</protein>
<organism evidence="4 5">
    <name type="scientific">Engelhardtia mirabilis</name>
    <dbReference type="NCBI Taxonomy" id="2528011"/>
    <lineage>
        <taxon>Bacteria</taxon>
        <taxon>Pseudomonadati</taxon>
        <taxon>Planctomycetota</taxon>
        <taxon>Planctomycetia</taxon>
        <taxon>Planctomycetia incertae sedis</taxon>
        <taxon>Engelhardtia</taxon>
    </lineage>
</organism>
<feature type="compositionally biased region" description="Low complexity" evidence="1">
    <location>
        <begin position="178"/>
        <end position="195"/>
    </location>
</feature>
<keyword evidence="2" id="KW-0472">Membrane</keyword>
<dbReference type="InterPro" id="IPR011646">
    <property type="entry name" value="KAP_P-loop"/>
</dbReference>
<dbReference type="SMART" id="SM00028">
    <property type="entry name" value="TPR"/>
    <property type="match status" value="3"/>
</dbReference>
<evidence type="ECO:0000256" key="1">
    <source>
        <dbReference type="SAM" id="MobiDB-lite"/>
    </source>
</evidence>
<keyword evidence="2" id="KW-0812">Transmembrane</keyword>
<evidence type="ECO:0000259" key="3">
    <source>
        <dbReference type="Pfam" id="PF07693"/>
    </source>
</evidence>